<organism evidence="2 3">
    <name type="scientific">Marinomonas ostreistagni</name>
    <dbReference type="NCBI Taxonomy" id="359209"/>
    <lineage>
        <taxon>Bacteria</taxon>
        <taxon>Pseudomonadati</taxon>
        <taxon>Pseudomonadota</taxon>
        <taxon>Gammaproteobacteria</taxon>
        <taxon>Oceanospirillales</taxon>
        <taxon>Oceanospirillaceae</taxon>
        <taxon>Marinomonas</taxon>
    </lineage>
</organism>
<protein>
    <submittedName>
        <fullName evidence="2">Uncharacterized protein</fullName>
    </submittedName>
</protein>
<keyword evidence="3" id="KW-1185">Reference proteome</keyword>
<dbReference type="EMBL" id="JAEMUH010000011">
    <property type="protein sequence ID" value="MBJ7551471.1"/>
    <property type="molecule type" value="Genomic_DNA"/>
</dbReference>
<reference evidence="2 3" key="1">
    <citation type="submission" date="2020-12" db="EMBL/GenBank/DDBJ databases">
        <title>Comparative genome analysis of fungal antagonists Marinomonas ostreistagni 398 and M. spartinae 468.</title>
        <authorList>
            <person name="Fields J.L."/>
            <person name="Mavrodi O.V."/>
            <person name="Biber P.D."/>
            <person name="Indest K.J."/>
            <person name="Mavrodi D.V."/>
        </authorList>
    </citation>
    <scope>NUCLEOTIDE SEQUENCE [LARGE SCALE GENOMIC DNA]</scope>
    <source>
        <strain evidence="2 3">USM7</strain>
    </source>
</reference>
<evidence type="ECO:0000313" key="3">
    <source>
        <dbReference type="Proteomes" id="UP000598488"/>
    </source>
</evidence>
<dbReference type="Proteomes" id="UP000598488">
    <property type="component" value="Unassembled WGS sequence"/>
</dbReference>
<dbReference type="RefSeq" id="WP_199463045.1">
    <property type="nucleotide sequence ID" value="NZ_JAEMUH010000011.1"/>
</dbReference>
<sequence>MSSNDLFRFSIEGSLVVAIEEFDDGRWKNEGIDSDETYSINGNTIVKTEFEDGRQEITTYSDLDADGIYTESSKYYLDSTEQIFAEDDDESEENHLVSSEYNDSDESRDDLDNAGYTTKSNLESNDSDDSIIIEALSNEYQNNKDGYHILFDDAGNFVSLFEYNHFGELEDETEADSKYTFVDGVLYETELKSHGVEISLYADLDSDGVYTKVSSEYKASSDTSLSDFGYADALSIYGSDEDDWILLSNAVKSKGGAGSDSFVMRDLSNATINDFNAIEGDQIVFDTGYGLESIEELAQFISDISYNANTQTLSIDFNGLASIEIIGIADHEISWDIVNVLS</sequence>
<gene>
    <name evidence="2" type="ORF">JHD44_12325</name>
</gene>
<accession>A0ABS0ZCU0</accession>
<comment type="caution">
    <text evidence="2">The sequence shown here is derived from an EMBL/GenBank/DDBJ whole genome shotgun (WGS) entry which is preliminary data.</text>
</comment>
<feature type="region of interest" description="Disordered" evidence="1">
    <location>
        <begin position="85"/>
        <end position="123"/>
    </location>
</feature>
<evidence type="ECO:0000256" key="1">
    <source>
        <dbReference type="SAM" id="MobiDB-lite"/>
    </source>
</evidence>
<evidence type="ECO:0000313" key="2">
    <source>
        <dbReference type="EMBL" id="MBJ7551471.1"/>
    </source>
</evidence>
<name>A0ABS0ZCU0_9GAMM</name>
<proteinExistence type="predicted"/>